<feature type="compositionally biased region" description="Basic residues" evidence="1">
    <location>
        <begin position="136"/>
        <end position="148"/>
    </location>
</feature>
<evidence type="ECO:0000313" key="2">
    <source>
        <dbReference type="EMBL" id="PTB54822.1"/>
    </source>
</evidence>
<gene>
    <name evidence="2" type="ORF">M431DRAFT_430129</name>
</gene>
<protein>
    <submittedName>
        <fullName evidence="2">Uncharacterized protein</fullName>
    </submittedName>
</protein>
<keyword evidence="3" id="KW-1185">Reference proteome</keyword>
<dbReference type="AlphaFoldDB" id="A0A2T4ACR4"/>
<evidence type="ECO:0000256" key="1">
    <source>
        <dbReference type="SAM" id="MobiDB-lite"/>
    </source>
</evidence>
<dbReference type="EMBL" id="KZ679680">
    <property type="protein sequence ID" value="PTB54822.1"/>
    <property type="molecule type" value="Genomic_DNA"/>
</dbReference>
<feature type="region of interest" description="Disordered" evidence="1">
    <location>
        <begin position="123"/>
        <end position="148"/>
    </location>
</feature>
<reference evidence="2 3" key="1">
    <citation type="submission" date="2016-07" db="EMBL/GenBank/DDBJ databases">
        <title>Multiple horizontal gene transfer events from other fungi enriched the ability of initially mycotrophic Trichoderma (Ascomycota) to feed on dead plant biomass.</title>
        <authorList>
            <consortium name="DOE Joint Genome Institute"/>
            <person name="Aerts A."/>
            <person name="Atanasova L."/>
            <person name="Chenthamara K."/>
            <person name="Zhang J."/>
            <person name="Grujic M."/>
            <person name="Henrissat B."/>
            <person name="Kuo A."/>
            <person name="Salamov A."/>
            <person name="Lipzen A."/>
            <person name="Labutti K."/>
            <person name="Barry K."/>
            <person name="Miao Y."/>
            <person name="Rahimi M.J."/>
            <person name="Shen Q."/>
            <person name="Grigoriev I.V."/>
            <person name="Kubicek C.P."/>
            <person name="Druzhinina I.S."/>
        </authorList>
    </citation>
    <scope>NUCLEOTIDE SEQUENCE [LARGE SCALE GENOMIC DNA]</scope>
    <source>
        <strain evidence="2 3">CBS 226.95</strain>
    </source>
</reference>
<name>A0A2T4ACR4_TRIHA</name>
<evidence type="ECO:0000313" key="3">
    <source>
        <dbReference type="Proteomes" id="UP000241690"/>
    </source>
</evidence>
<organism evidence="2 3">
    <name type="scientific">Trichoderma harzianum CBS 226.95</name>
    <dbReference type="NCBI Taxonomy" id="983964"/>
    <lineage>
        <taxon>Eukaryota</taxon>
        <taxon>Fungi</taxon>
        <taxon>Dikarya</taxon>
        <taxon>Ascomycota</taxon>
        <taxon>Pezizomycotina</taxon>
        <taxon>Sordariomycetes</taxon>
        <taxon>Hypocreomycetidae</taxon>
        <taxon>Hypocreales</taxon>
        <taxon>Hypocreaceae</taxon>
        <taxon>Trichoderma</taxon>
    </lineage>
</organism>
<accession>A0A2T4ACR4</accession>
<dbReference type="GeneID" id="36623654"/>
<dbReference type="Proteomes" id="UP000241690">
    <property type="component" value="Unassembled WGS sequence"/>
</dbReference>
<proteinExistence type="predicted"/>
<dbReference type="RefSeq" id="XP_024774499.1">
    <property type="nucleotide sequence ID" value="XM_024915088.1"/>
</dbReference>
<sequence>MAHRIMEHGPVDRLCFMSNESSMSSKGNMEGLAVWRCPNDRRDKASKMKERSRHSPFPVPHKNHVVMGLLAASYLYFVLEPRFGPMRRALKQGWRPIEGSTRFHEWRKKSERIEFLRRKGKRKEREKCLMRSDAKKAKKKSGSKRSLGRNRFDYRPCFVY</sequence>
<feature type="compositionally biased region" description="Basic and acidic residues" evidence="1">
    <location>
        <begin position="123"/>
        <end position="135"/>
    </location>
</feature>